<accession>A0A6N7PQT9</accession>
<sequence length="193" mass="21596">MTPLLKRALDQAAVWHRGQKRKYPGVDVPYMSHLAGVAVLLAKHGFDEEVIAAGALHDAIEDTGATAEDITRLFGRRVADLVLAVTEPAKSHAWEERKQRYLEQFMKNPWDAQAITIADKIDNFQSIVVCATTHGDPWPMFRRGRDTQIAGFRAIRERIVRLPPHPLIDEFERAFVEVVAAPAGPSSLEHRSA</sequence>
<organism evidence="1 2">
    <name type="scientific">Polyangium spumosum</name>
    <dbReference type="NCBI Taxonomy" id="889282"/>
    <lineage>
        <taxon>Bacteria</taxon>
        <taxon>Pseudomonadati</taxon>
        <taxon>Myxococcota</taxon>
        <taxon>Polyangia</taxon>
        <taxon>Polyangiales</taxon>
        <taxon>Polyangiaceae</taxon>
        <taxon>Polyangium</taxon>
    </lineage>
</organism>
<dbReference type="RefSeq" id="WP_153821153.1">
    <property type="nucleotide sequence ID" value="NZ_WJIE01000005.1"/>
</dbReference>
<evidence type="ECO:0000313" key="2">
    <source>
        <dbReference type="Proteomes" id="UP000440224"/>
    </source>
</evidence>
<dbReference type="PANTHER" id="PTHR46246:SF1">
    <property type="entry name" value="GUANOSINE-3',5'-BIS(DIPHOSPHATE) 3'-PYROPHOSPHOHYDROLASE MESH1"/>
    <property type="match status" value="1"/>
</dbReference>
<dbReference type="PANTHER" id="PTHR46246">
    <property type="entry name" value="GUANOSINE-3',5'-BIS(DIPHOSPHATE) 3'-PYROPHOSPHOHYDROLASE MESH1"/>
    <property type="match status" value="1"/>
</dbReference>
<proteinExistence type="predicted"/>
<dbReference type="GO" id="GO:0008893">
    <property type="term" value="F:guanosine-3',5'-bis(diphosphate) 3'-diphosphatase activity"/>
    <property type="evidence" value="ECO:0007669"/>
    <property type="project" value="TreeGrafter"/>
</dbReference>
<protein>
    <submittedName>
        <fullName evidence="1">HD domain-containing protein</fullName>
    </submittedName>
</protein>
<name>A0A6N7PQT9_9BACT</name>
<dbReference type="InterPro" id="IPR052194">
    <property type="entry name" value="MESH1"/>
</dbReference>
<dbReference type="Proteomes" id="UP000440224">
    <property type="component" value="Unassembled WGS sequence"/>
</dbReference>
<dbReference type="OrthoDB" id="9802385at2"/>
<keyword evidence="2" id="KW-1185">Reference proteome</keyword>
<dbReference type="AlphaFoldDB" id="A0A6N7PQT9"/>
<comment type="caution">
    <text evidence="1">The sequence shown here is derived from an EMBL/GenBank/DDBJ whole genome shotgun (WGS) entry which is preliminary data.</text>
</comment>
<reference evidence="1 2" key="1">
    <citation type="submission" date="2019-10" db="EMBL/GenBank/DDBJ databases">
        <title>A soil myxobacterium in the family Polyangiaceae.</title>
        <authorList>
            <person name="Li Y."/>
            <person name="Wang J."/>
        </authorList>
    </citation>
    <scope>NUCLEOTIDE SEQUENCE [LARGE SCALE GENOMIC DNA]</scope>
    <source>
        <strain evidence="1 2">DSM 14734</strain>
    </source>
</reference>
<dbReference type="SUPFAM" id="SSF109604">
    <property type="entry name" value="HD-domain/PDEase-like"/>
    <property type="match status" value="1"/>
</dbReference>
<gene>
    <name evidence="1" type="ORF">GF068_20860</name>
</gene>
<dbReference type="EMBL" id="WJIE01000005">
    <property type="protein sequence ID" value="MRG94353.1"/>
    <property type="molecule type" value="Genomic_DNA"/>
</dbReference>
<dbReference type="Gene3D" id="1.10.3210.10">
    <property type="entry name" value="Hypothetical protein af1432"/>
    <property type="match status" value="1"/>
</dbReference>
<dbReference type="Pfam" id="PF13328">
    <property type="entry name" value="HD_4"/>
    <property type="match status" value="1"/>
</dbReference>
<evidence type="ECO:0000313" key="1">
    <source>
        <dbReference type="EMBL" id="MRG94353.1"/>
    </source>
</evidence>